<keyword evidence="8" id="KW-1133">Transmembrane helix</keyword>
<evidence type="ECO:0000256" key="6">
    <source>
        <dbReference type="ARBA" id="ARBA00022777"/>
    </source>
</evidence>
<accession>A0A1I5YUS7</accession>
<reference evidence="10 11" key="1">
    <citation type="submission" date="2016-10" db="EMBL/GenBank/DDBJ databases">
        <authorList>
            <person name="de Groot N.N."/>
        </authorList>
    </citation>
    <scope>NUCLEOTIDE SEQUENCE [LARGE SCALE GENOMIC DNA]</scope>
    <source>
        <strain evidence="10 11">DSM 20678</strain>
    </source>
</reference>
<dbReference type="InterPro" id="IPR004358">
    <property type="entry name" value="Sig_transdc_His_kin-like_C"/>
</dbReference>
<dbReference type="PRINTS" id="PR00344">
    <property type="entry name" value="BCTRLSENSOR"/>
</dbReference>
<evidence type="ECO:0000256" key="1">
    <source>
        <dbReference type="ARBA" id="ARBA00000085"/>
    </source>
</evidence>
<dbReference type="InterPro" id="IPR003660">
    <property type="entry name" value="HAMP_dom"/>
</dbReference>
<evidence type="ECO:0000259" key="9">
    <source>
        <dbReference type="PROSITE" id="PS50885"/>
    </source>
</evidence>
<keyword evidence="4" id="KW-0597">Phosphoprotein</keyword>
<dbReference type="STRING" id="937334.SAMN05444406_1682"/>
<dbReference type="PANTHER" id="PTHR34220">
    <property type="entry name" value="SENSOR HISTIDINE KINASE YPDA"/>
    <property type="match status" value="1"/>
</dbReference>
<dbReference type="EC" id="2.7.13.3" evidence="3"/>
<dbReference type="CDD" id="cd06225">
    <property type="entry name" value="HAMP"/>
    <property type="match status" value="1"/>
</dbReference>
<evidence type="ECO:0000256" key="5">
    <source>
        <dbReference type="ARBA" id="ARBA00022679"/>
    </source>
</evidence>
<feature type="domain" description="HAMP" evidence="9">
    <location>
        <begin position="315"/>
        <end position="372"/>
    </location>
</feature>
<dbReference type="PROSITE" id="PS50885">
    <property type="entry name" value="HAMP"/>
    <property type="match status" value="1"/>
</dbReference>
<sequence length="590" mass="69098">MWIYMKKFFTNLKINQKLIIMFFSISLILITTGFAALQLSFNIYEEQLYQKSAEFLILLSEMVDIRLNKIDQISFDILSSKEVQEYLAIVRHDDNSYNQYEVLNNFNKKMLTWFFDENYISSINIVDIKGNQYSWGRDTAKIDPKRLDFIRNQAIQREGGIVWIGPCRFDPFIIAARVVRSIPKLELENLGLVIIRIDPEKLFNNFSNRRLTSEYDLNFAILSPNGVIYQKNNHQFLFNELVYRMNKKMGYFIGNIQGEKYLITYVTSQWTSWKFVNLLPYSSIFKNIIVVHTILVLVYVGIFVLVIYLSLLFSSEITKPFRRLTNKMKMVEKGEFEKIAQMGVNIKRQGDEIAELEYNFHLMVDKINTLIKENYLKQIAIKESQFKALQAQINPHFLYNTLDSINWMARFNKQYQIASMVKALGSLLRNSISNKSEIITLKEEMKILEDYIIIQKYRYGERLSFSMDIPQDYWEYMIPKLSLQPIVENSIQYGLEKILGVCEIKVWIEPLEKGLKIWVEDNGPGMDKDFVEKLNKGEIEPRGSGIGIKNINERIKIMFGMDYGINVSSALGEGTKVCIFIPYKRGDEFV</sequence>
<evidence type="ECO:0000256" key="2">
    <source>
        <dbReference type="ARBA" id="ARBA00004370"/>
    </source>
</evidence>
<keyword evidence="8" id="KW-0472">Membrane</keyword>
<dbReference type="Gene3D" id="6.10.340.10">
    <property type="match status" value="1"/>
</dbReference>
<evidence type="ECO:0000256" key="3">
    <source>
        <dbReference type="ARBA" id="ARBA00012438"/>
    </source>
</evidence>
<evidence type="ECO:0000256" key="7">
    <source>
        <dbReference type="ARBA" id="ARBA00023012"/>
    </source>
</evidence>
<name>A0A1I5YUS7_9FIRM</name>
<keyword evidence="6 10" id="KW-0418">Kinase</keyword>
<evidence type="ECO:0000256" key="4">
    <source>
        <dbReference type="ARBA" id="ARBA00022553"/>
    </source>
</evidence>
<comment type="catalytic activity">
    <reaction evidence="1">
        <text>ATP + protein L-histidine = ADP + protein N-phospho-L-histidine.</text>
        <dbReference type="EC" id="2.7.13.3"/>
    </reaction>
</comment>
<dbReference type="OrthoDB" id="9809348at2"/>
<dbReference type="Proteomes" id="UP000198577">
    <property type="component" value="Unassembled WGS sequence"/>
</dbReference>
<proteinExistence type="predicted"/>
<comment type="subcellular location">
    <subcellularLocation>
        <location evidence="2">Membrane</location>
    </subcellularLocation>
</comment>
<dbReference type="GO" id="GO:0016020">
    <property type="term" value="C:membrane"/>
    <property type="evidence" value="ECO:0007669"/>
    <property type="project" value="UniProtKB-SubCell"/>
</dbReference>
<dbReference type="Pfam" id="PF06580">
    <property type="entry name" value="His_kinase"/>
    <property type="match status" value="1"/>
</dbReference>
<evidence type="ECO:0000313" key="10">
    <source>
        <dbReference type="EMBL" id="SFQ47969.1"/>
    </source>
</evidence>
<keyword evidence="5" id="KW-0808">Transferase</keyword>
<dbReference type="InterPro" id="IPR010559">
    <property type="entry name" value="Sig_transdc_His_kin_internal"/>
</dbReference>
<dbReference type="InterPro" id="IPR003594">
    <property type="entry name" value="HATPase_dom"/>
</dbReference>
<dbReference type="AlphaFoldDB" id="A0A1I5YUS7"/>
<keyword evidence="7" id="KW-0902">Two-component regulatory system</keyword>
<dbReference type="Gene3D" id="3.30.565.10">
    <property type="entry name" value="Histidine kinase-like ATPase, C-terminal domain"/>
    <property type="match status" value="1"/>
</dbReference>
<keyword evidence="8" id="KW-0812">Transmembrane</keyword>
<dbReference type="InterPro" id="IPR036890">
    <property type="entry name" value="HATPase_C_sf"/>
</dbReference>
<evidence type="ECO:0000256" key="8">
    <source>
        <dbReference type="SAM" id="Phobius"/>
    </source>
</evidence>
<evidence type="ECO:0000313" key="11">
    <source>
        <dbReference type="Proteomes" id="UP000198577"/>
    </source>
</evidence>
<dbReference type="EMBL" id="FOXR01000068">
    <property type="protein sequence ID" value="SFQ47969.1"/>
    <property type="molecule type" value="Genomic_DNA"/>
</dbReference>
<dbReference type="GO" id="GO:0000155">
    <property type="term" value="F:phosphorelay sensor kinase activity"/>
    <property type="evidence" value="ECO:0007669"/>
    <property type="project" value="InterPro"/>
</dbReference>
<feature type="transmembrane region" description="Helical" evidence="8">
    <location>
        <begin position="289"/>
        <end position="313"/>
    </location>
</feature>
<dbReference type="PANTHER" id="PTHR34220:SF7">
    <property type="entry name" value="SENSOR HISTIDINE KINASE YPDA"/>
    <property type="match status" value="1"/>
</dbReference>
<dbReference type="SUPFAM" id="SSF55874">
    <property type="entry name" value="ATPase domain of HSP90 chaperone/DNA topoisomerase II/histidine kinase"/>
    <property type="match status" value="1"/>
</dbReference>
<gene>
    <name evidence="10" type="ORF">SAMN05444406_1682</name>
</gene>
<dbReference type="Pfam" id="PF02518">
    <property type="entry name" value="HATPase_c"/>
    <property type="match status" value="1"/>
</dbReference>
<keyword evidence="11" id="KW-1185">Reference proteome</keyword>
<organism evidence="10 11">
    <name type="scientific">Caldicoprobacter faecalis</name>
    <dbReference type="NCBI Taxonomy" id="937334"/>
    <lineage>
        <taxon>Bacteria</taxon>
        <taxon>Bacillati</taxon>
        <taxon>Bacillota</taxon>
        <taxon>Clostridia</taxon>
        <taxon>Caldicoprobacterales</taxon>
        <taxon>Caldicoprobacteraceae</taxon>
        <taxon>Caldicoprobacter</taxon>
    </lineage>
</organism>
<protein>
    <recommendedName>
        <fullName evidence="3">histidine kinase</fullName>
        <ecNumber evidence="3">2.7.13.3</ecNumber>
    </recommendedName>
</protein>
<dbReference type="InterPro" id="IPR050640">
    <property type="entry name" value="Bact_2-comp_sensor_kinase"/>
</dbReference>